<dbReference type="InterPro" id="IPR000182">
    <property type="entry name" value="GNAT_dom"/>
</dbReference>
<dbReference type="PROSITE" id="PS51186">
    <property type="entry name" value="GNAT"/>
    <property type="match status" value="1"/>
</dbReference>
<gene>
    <name evidence="2" type="ORF">H8R02_02710</name>
</gene>
<comment type="caution">
    <text evidence="2">The sequence shown here is derived from an EMBL/GenBank/DDBJ whole genome shotgun (WGS) entry which is preliminary data.</text>
</comment>
<dbReference type="RefSeq" id="WP_187079801.1">
    <property type="nucleotide sequence ID" value="NZ_JACORU010000001.1"/>
</dbReference>
<name>A0A923M386_9BURK</name>
<accession>A0A923M386</accession>
<dbReference type="AlphaFoldDB" id="A0A923M386"/>
<dbReference type="Pfam" id="PF13302">
    <property type="entry name" value="Acetyltransf_3"/>
    <property type="match status" value="1"/>
</dbReference>
<dbReference type="SUPFAM" id="SSF55729">
    <property type="entry name" value="Acyl-CoA N-acyltransferases (Nat)"/>
    <property type="match status" value="1"/>
</dbReference>
<dbReference type="EMBL" id="JACORU010000001">
    <property type="protein sequence ID" value="MBC5763347.1"/>
    <property type="molecule type" value="Genomic_DNA"/>
</dbReference>
<evidence type="ECO:0000259" key="1">
    <source>
        <dbReference type="PROSITE" id="PS51186"/>
    </source>
</evidence>
<keyword evidence="3" id="KW-1185">Reference proteome</keyword>
<sequence length="190" mass="20739">MQLVTPAPGYLAAYTDALRRGWSPDNARGAAAAAEQLEAIERDAQAFVAGLTDREALGAPIRLPDGSTVPRLPGFVMWMWDGEFCGSIGMRWQRGTEALPPYCLGHIGYGVVPWKRERGYAKAALAQMLVHAKAEGLRWVDITTDLENRASQRVILANGGVLLEQFEKPSQYAGSHVGLRYRVELTPACA</sequence>
<feature type="domain" description="N-acetyltransferase" evidence="1">
    <location>
        <begin position="25"/>
        <end position="184"/>
    </location>
</feature>
<evidence type="ECO:0000313" key="3">
    <source>
        <dbReference type="Proteomes" id="UP000596827"/>
    </source>
</evidence>
<dbReference type="PANTHER" id="PTHR39173:SF1">
    <property type="entry name" value="ACETYLTRANSFERASE"/>
    <property type="match status" value="1"/>
</dbReference>
<dbReference type="GO" id="GO:0016747">
    <property type="term" value="F:acyltransferase activity, transferring groups other than amino-acyl groups"/>
    <property type="evidence" value="ECO:0007669"/>
    <property type="project" value="InterPro"/>
</dbReference>
<protein>
    <submittedName>
        <fullName evidence="2">GNAT family N-acetyltransferase</fullName>
    </submittedName>
</protein>
<evidence type="ECO:0000313" key="2">
    <source>
        <dbReference type="EMBL" id="MBC5763347.1"/>
    </source>
</evidence>
<reference evidence="2" key="1">
    <citation type="submission" date="2020-08" db="EMBL/GenBank/DDBJ databases">
        <title>Ramlibacter sp. GTP1 16S ribosomal RNA gene genome sequencing and assembly.</title>
        <authorList>
            <person name="Kang M."/>
        </authorList>
    </citation>
    <scope>NUCLEOTIDE SEQUENCE</scope>
    <source>
        <strain evidence="2">GTP1</strain>
    </source>
</reference>
<dbReference type="Gene3D" id="3.40.630.30">
    <property type="match status" value="1"/>
</dbReference>
<dbReference type="Proteomes" id="UP000596827">
    <property type="component" value="Unassembled WGS sequence"/>
</dbReference>
<organism evidence="2 3">
    <name type="scientific">Ramlibacter albus</name>
    <dbReference type="NCBI Taxonomy" id="2079448"/>
    <lineage>
        <taxon>Bacteria</taxon>
        <taxon>Pseudomonadati</taxon>
        <taxon>Pseudomonadota</taxon>
        <taxon>Betaproteobacteria</taxon>
        <taxon>Burkholderiales</taxon>
        <taxon>Comamonadaceae</taxon>
        <taxon>Ramlibacter</taxon>
    </lineage>
</organism>
<dbReference type="InterPro" id="IPR016181">
    <property type="entry name" value="Acyl_CoA_acyltransferase"/>
</dbReference>
<proteinExistence type="predicted"/>
<dbReference type="PANTHER" id="PTHR39173">
    <property type="entry name" value="ACETYLTRANSFERASE"/>
    <property type="match status" value="1"/>
</dbReference>